<name>E6UBZ1_RUMA7</name>
<dbReference type="AlphaFoldDB" id="E6UBZ1"/>
<dbReference type="RefSeq" id="WP_013497720.1">
    <property type="nucleotide sequence ID" value="NC_014833.1"/>
</dbReference>
<dbReference type="HOGENOM" id="CLU_2881971_0_0_9"/>
<sequence length="56" mass="6601">MEDKFIPYEKMSAKERRKIDNKRRGTWGGMVPVTRTVPSGKTYTRKIKHKNSAFDQ</sequence>
<dbReference type="KEGG" id="ral:Rumal_1016"/>
<protein>
    <submittedName>
        <fullName evidence="1">Uncharacterized protein</fullName>
    </submittedName>
</protein>
<dbReference type="Proteomes" id="UP000006919">
    <property type="component" value="Chromosome"/>
</dbReference>
<evidence type="ECO:0000313" key="2">
    <source>
        <dbReference type="Proteomes" id="UP000006919"/>
    </source>
</evidence>
<organism evidence="1 2">
    <name type="scientific">Ruminococcus albus (strain ATCC 27210 / DSM 20455 / JCM 14654 / NCDO 2250 / 7)</name>
    <dbReference type="NCBI Taxonomy" id="697329"/>
    <lineage>
        <taxon>Bacteria</taxon>
        <taxon>Bacillati</taxon>
        <taxon>Bacillota</taxon>
        <taxon>Clostridia</taxon>
        <taxon>Eubacteriales</taxon>
        <taxon>Oscillospiraceae</taxon>
        <taxon>Ruminococcus</taxon>
    </lineage>
</organism>
<proteinExistence type="predicted"/>
<dbReference type="eggNOG" id="ENOG50324E8">
    <property type="taxonomic scope" value="Bacteria"/>
</dbReference>
<dbReference type="EMBL" id="CP002403">
    <property type="protein sequence ID" value="ADU21542.1"/>
    <property type="molecule type" value="Genomic_DNA"/>
</dbReference>
<gene>
    <name evidence="1" type="ordered locus">Rumal_1016</name>
</gene>
<evidence type="ECO:0000313" key="1">
    <source>
        <dbReference type="EMBL" id="ADU21542.1"/>
    </source>
</evidence>
<accession>E6UBZ1</accession>
<reference evidence="1 2" key="1">
    <citation type="journal article" date="2011" name="J. Bacteriol.">
        <title>Complete genome of the cellulolytic ruminal bacterium Ruminococcus albus 7.</title>
        <authorList>
            <person name="Suen G."/>
            <person name="Stevenson D.M."/>
            <person name="Bruce D.C."/>
            <person name="Chertkov O."/>
            <person name="Copeland A."/>
            <person name="Cheng J.F."/>
            <person name="Detter C."/>
            <person name="Detter J.C."/>
            <person name="Goodwin L.A."/>
            <person name="Han C.S."/>
            <person name="Hauser L.J."/>
            <person name="Ivanova N.N."/>
            <person name="Kyrpides N.C."/>
            <person name="Land M.L."/>
            <person name="Lapidus A."/>
            <person name="Lucas S."/>
            <person name="Ovchinnikova G."/>
            <person name="Pitluck S."/>
            <person name="Tapia R."/>
            <person name="Woyke T."/>
            <person name="Boyum J."/>
            <person name="Mead D."/>
            <person name="Weimer P.J."/>
        </authorList>
    </citation>
    <scope>NUCLEOTIDE SEQUENCE [LARGE SCALE GENOMIC DNA]</scope>
    <source>
        <strain evidence="2">ATCC 27210 / DSM 20455 / JCM 14654 / NCDO 2250 / 7</strain>
    </source>
</reference>